<comment type="subcellular location">
    <subcellularLocation>
        <location evidence="1">Membrane</location>
        <topology evidence="1">Multi-pass membrane protein</topology>
    </subcellularLocation>
</comment>
<dbReference type="AlphaFoldDB" id="A0A9Q0RLV1"/>
<sequence>MEAKNEKSLRESYECLYGLRFPNSKVFDATDSGSGAFNGSSSNSSKNGALDLSVLIEQDEPTVAECCAWTRARFFTKRKFRRLLPPLKWLPNYSFNDAKGDIISGISVAFTIVPQGLALASLAGLPPQYGLYTSFMGCFVYSLLGSCKDMAVGPTSILAMIVLPYVMVGGAQYAILLAFFGGCLQLLAGILNLGFVVDFISFPVISSFSLAAAITIASSQLKGFFGLHYSASRVLEIYINFFSTIGSINLWDVGLGCFCLLFLVPLQIFKEAEIMPHWSKCKPRSYRLVNFIYSLIVIGRNALAVLIGSLIAIYYGQRNNDENLFTLTRKITPGLPSFDVPQFSVLSVNGTVTKPFGEVYDDISTGIFAVALLGLTESVAVANAFKSPSSGKLDASQEMIALGVSNLLGSFVGAFPATASFSRSAVNHNSGVRTPLGGIITGGLVLTALSTFSTYFEYIPETALATIIITSVMFMANPTDILIIWRTNRIDLIPYLITFITSIGIGLEVGILIGIGVSIMILLYHMARPHIYSVIKETPSGHSFLYVKPDRSIFFSSIEYMKIKIGKNLKTLEQINMNSGGRETNCLVVVDGEHMFRTDSTFALGMKNMVNDLKSRNVSVIFYRLRRIVFRVIVGVSMHPTLFHNCRTEEEVYRLIRTLNETTIKHSSSMCVGTLKRSHSHTSTYRDELGTRHLWMTQSTSD</sequence>
<feature type="transmembrane region" description="Helical" evidence="5">
    <location>
        <begin position="102"/>
        <end position="123"/>
    </location>
</feature>
<keyword evidence="3 5" id="KW-1133">Transmembrane helix</keyword>
<evidence type="ECO:0000256" key="1">
    <source>
        <dbReference type="ARBA" id="ARBA00004141"/>
    </source>
</evidence>
<evidence type="ECO:0000256" key="2">
    <source>
        <dbReference type="ARBA" id="ARBA00022692"/>
    </source>
</evidence>
<dbReference type="InterPro" id="IPR011547">
    <property type="entry name" value="SLC26A/SulP_dom"/>
</dbReference>
<organism evidence="7 8">
    <name type="scientific">Blomia tropicalis</name>
    <name type="common">Mite</name>
    <dbReference type="NCBI Taxonomy" id="40697"/>
    <lineage>
        <taxon>Eukaryota</taxon>
        <taxon>Metazoa</taxon>
        <taxon>Ecdysozoa</taxon>
        <taxon>Arthropoda</taxon>
        <taxon>Chelicerata</taxon>
        <taxon>Arachnida</taxon>
        <taxon>Acari</taxon>
        <taxon>Acariformes</taxon>
        <taxon>Sarcoptiformes</taxon>
        <taxon>Astigmata</taxon>
        <taxon>Glycyphagoidea</taxon>
        <taxon>Echimyopodidae</taxon>
        <taxon>Blomia</taxon>
    </lineage>
</organism>
<feature type="transmembrane region" description="Helical" evidence="5">
    <location>
        <begin position="436"/>
        <end position="456"/>
    </location>
</feature>
<feature type="transmembrane region" description="Helical" evidence="5">
    <location>
        <begin position="463"/>
        <end position="485"/>
    </location>
</feature>
<evidence type="ECO:0000256" key="5">
    <source>
        <dbReference type="SAM" id="Phobius"/>
    </source>
</evidence>
<dbReference type="InterPro" id="IPR036513">
    <property type="entry name" value="STAS_dom_sf"/>
</dbReference>
<keyword evidence="2 5" id="KW-0812">Transmembrane</keyword>
<keyword evidence="8" id="KW-1185">Reference proteome</keyword>
<feature type="transmembrane region" description="Helical" evidence="5">
    <location>
        <begin position="186"/>
        <end position="212"/>
    </location>
</feature>
<feature type="transmembrane region" description="Helical" evidence="5">
    <location>
        <begin position="157"/>
        <end position="180"/>
    </location>
</feature>
<protein>
    <recommendedName>
        <fullName evidence="6">SLC26A/SulP transporter domain-containing protein</fullName>
    </recommendedName>
</protein>
<feature type="transmembrane region" description="Helical" evidence="5">
    <location>
        <begin position="129"/>
        <end position="145"/>
    </location>
</feature>
<evidence type="ECO:0000256" key="3">
    <source>
        <dbReference type="ARBA" id="ARBA00022989"/>
    </source>
</evidence>
<dbReference type="Proteomes" id="UP001142055">
    <property type="component" value="Chromosome 3"/>
</dbReference>
<evidence type="ECO:0000259" key="6">
    <source>
        <dbReference type="Pfam" id="PF00916"/>
    </source>
</evidence>
<feature type="domain" description="SLC26A/SulP transporter" evidence="6">
    <location>
        <begin position="99"/>
        <end position="497"/>
    </location>
</feature>
<dbReference type="GO" id="GO:0055085">
    <property type="term" value="P:transmembrane transport"/>
    <property type="evidence" value="ECO:0007669"/>
    <property type="project" value="InterPro"/>
</dbReference>
<keyword evidence="4 5" id="KW-0472">Membrane</keyword>
<dbReference type="OMA" id="LEYGMIA"/>
<proteinExistence type="predicted"/>
<dbReference type="Pfam" id="PF00916">
    <property type="entry name" value="Sulfate_transp"/>
    <property type="match status" value="1"/>
</dbReference>
<feature type="transmembrane region" description="Helical" evidence="5">
    <location>
        <begin position="363"/>
        <end position="385"/>
    </location>
</feature>
<dbReference type="Gene3D" id="3.30.750.24">
    <property type="entry name" value="STAS domain"/>
    <property type="match status" value="1"/>
</dbReference>
<accession>A0A9Q0RLV1</accession>
<reference evidence="7" key="1">
    <citation type="submission" date="2022-12" db="EMBL/GenBank/DDBJ databases">
        <title>Genome assemblies of Blomia tropicalis.</title>
        <authorList>
            <person name="Cui Y."/>
        </authorList>
    </citation>
    <scope>NUCLEOTIDE SEQUENCE</scope>
    <source>
        <tissue evidence="7">Adult mites</tissue>
    </source>
</reference>
<comment type="caution">
    <text evidence="7">The sequence shown here is derived from an EMBL/GenBank/DDBJ whole genome shotgun (WGS) entry which is preliminary data.</text>
</comment>
<evidence type="ECO:0000256" key="4">
    <source>
        <dbReference type="ARBA" id="ARBA00023136"/>
    </source>
</evidence>
<dbReference type="InterPro" id="IPR001902">
    <property type="entry name" value="SLC26A/SulP_fam"/>
</dbReference>
<name>A0A9Q0RLV1_BLOTA</name>
<evidence type="ECO:0000313" key="7">
    <source>
        <dbReference type="EMBL" id="KAJ6217736.1"/>
    </source>
</evidence>
<dbReference type="EMBL" id="JAPWDV010000003">
    <property type="protein sequence ID" value="KAJ6217736.1"/>
    <property type="molecule type" value="Genomic_DNA"/>
</dbReference>
<gene>
    <name evidence="7" type="ORF">RDWZM_008893</name>
</gene>
<dbReference type="GO" id="GO:0016020">
    <property type="term" value="C:membrane"/>
    <property type="evidence" value="ECO:0007669"/>
    <property type="project" value="UniProtKB-SubCell"/>
</dbReference>
<feature type="transmembrane region" description="Helical" evidence="5">
    <location>
        <begin position="248"/>
        <end position="269"/>
    </location>
</feature>
<dbReference type="PANTHER" id="PTHR11814">
    <property type="entry name" value="SULFATE TRANSPORTER"/>
    <property type="match status" value="1"/>
</dbReference>
<feature type="transmembrane region" description="Helical" evidence="5">
    <location>
        <begin position="290"/>
        <end position="315"/>
    </location>
</feature>
<feature type="transmembrane region" description="Helical" evidence="5">
    <location>
        <begin position="497"/>
        <end position="524"/>
    </location>
</feature>
<evidence type="ECO:0000313" key="8">
    <source>
        <dbReference type="Proteomes" id="UP001142055"/>
    </source>
</evidence>
<feature type="transmembrane region" description="Helical" evidence="5">
    <location>
        <begin position="397"/>
        <end position="416"/>
    </location>
</feature>
<dbReference type="OrthoDB" id="288203at2759"/>